<keyword evidence="4" id="KW-1185">Reference proteome</keyword>
<proteinExistence type="predicted"/>
<gene>
    <name evidence="3" type="ORF">Pan44_11490</name>
</gene>
<dbReference type="RefSeq" id="WP_197453886.1">
    <property type="nucleotide sequence ID" value="NZ_CP036271.1"/>
</dbReference>
<feature type="compositionally biased region" description="Low complexity" evidence="1">
    <location>
        <begin position="571"/>
        <end position="610"/>
    </location>
</feature>
<dbReference type="InParanoid" id="A0A517SAH6"/>
<keyword evidence="2" id="KW-0812">Transmembrane</keyword>
<evidence type="ECO:0000256" key="1">
    <source>
        <dbReference type="SAM" id="MobiDB-lite"/>
    </source>
</evidence>
<sequence>MDKLQPIIKQRFWILLGLCLILALFGFFKTQSAIVAATTTREEALKATLAAIPTGNEANTTYVEHLKKINEDYKGKIDTTVDQLFADQQARMTWPDQIAKEIPKDPKGVPLYRDKEKVLSPVATRTYATIYKQLIEELWKKAEPVVEIAPPPTANVGGLPAQGRNNELLRGINSGQFRPRGTAKTRKFLTGQTILYDQPGYPKRTWPQKVYIDRQAVPQKVLPQFPSPEQVWDCQEDIWFTELIFEAVRKANKDAEDVLASPVRLISRIELRGGAGAEAAAGGGMEGMEGDMGMEMGMDAGMGGDPGMGADMGMGAMMAGAAGVLTPPLTEFDANEVFGPDVAAMAGGSMDGGMGDEMGGDASAMGMDMGMGMGMMGPPPTLRWVALADGAKFRERGFYLSVIINQQRIPDFLVYLCESAWPTKVLRFQMGPNPYRKDIPAAGGMGGMGGMGYDPYGGGAMGESMPMGGGNFGMASNYGVGGEAGMGMGMGMGGLGSAANRYPGGPPQFAFTNRDPFSGSLNAPDLVQLDIAGIITFYVSSEAAAETTADAAVDTPSAPGGEEELLKEAANEAAAKQDPAATPADGTAPAPAATPAAAGTEATPGATPPATEAPPATPDAAAPPSAEPPAATPPPAAPEN</sequence>
<name>A0A517SAH6_9PLAN</name>
<evidence type="ECO:0000256" key="2">
    <source>
        <dbReference type="SAM" id="Phobius"/>
    </source>
</evidence>
<dbReference type="AlphaFoldDB" id="A0A517SAH6"/>
<accession>A0A517SAH6</accession>
<feature type="compositionally biased region" description="Low complexity" evidence="1">
    <location>
        <begin position="550"/>
        <end position="560"/>
    </location>
</feature>
<feature type="compositionally biased region" description="Pro residues" evidence="1">
    <location>
        <begin position="625"/>
        <end position="640"/>
    </location>
</feature>
<feature type="region of interest" description="Disordered" evidence="1">
    <location>
        <begin position="550"/>
        <end position="640"/>
    </location>
</feature>
<feature type="transmembrane region" description="Helical" evidence="2">
    <location>
        <begin position="12"/>
        <end position="28"/>
    </location>
</feature>
<keyword evidence="2" id="KW-0472">Membrane</keyword>
<evidence type="ECO:0000313" key="4">
    <source>
        <dbReference type="Proteomes" id="UP000315700"/>
    </source>
</evidence>
<dbReference type="Proteomes" id="UP000315700">
    <property type="component" value="Chromosome"/>
</dbReference>
<protein>
    <submittedName>
        <fullName evidence="3">Uncharacterized protein</fullName>
    </submittedName>
</protein>
<dbReference type="EMBL" id="CP036271">
    <property type="protein sequence ID" value="QDT53134.1"/>
    <property type="molecule type" value="Genomic_DNA"/>
</dbReference>
<evidence type="ECO:0000313" key="3">
    <source>
        <dbReference type="EMBL" id="QDT53134.1"/>
    </source>
</evidence>
<reference evidence="3 4" key="1">
    <citation type="submission" date="2019-02" db="EMBL/GenBank/DDBJ databases">
        <title>Deep-cultivation of Planctomycetes and their phenomic and genomic characterization uncovers novel biology.</title>
        <authorList>
            <person name="Wiegand S."/>
            <person name="Jogler M."/>
            <person name="Boedeker C."/>
            <person name="Pinto D."/>
            <person name="Vollmers J."/>
            <person name="Rivas-Marin E."/>
            <person name="Kohn T."/>
            <person name="Peeters S.H."/>
            <person name="Heuer A."/>
            <person name="Rast P."/>
            <person name="Oberbeckmann S."/>
            <person name="Bunk B."/>
            <person name="Jeske O."/>
            <person name="Meyerdierks A."/>
            <person name="Storesund J.E."/>
            <person name="Kallscheuer N."/>
            <person name="Luecker S."/>
            <person name="Lage O.M."/>
            <person name="Pohl T."/>
            <person name="Merkel B.J."/>
            <person name="Hornburger P."/>
            <person name="Mueller R.-W."/>
            <person name="Bruemmer F."/>
            <person name="Labrenz M."/>
            <person name="Spormann A.M."/>
            <person name="Op den Camp H."/>
            <person name="Overmann J."/>
            <person name="Amann R."/>
            <person name="Jetten M.S.M."/>
            <person name="Mascher T."/>
            <person name="Medema M.H."/>
            <person name="Devos D.P."/>
            <person name="Kaster A.-K."/>
            <person name="Ovreas L."/>
            <person name="Rohde M."/>
            <person name="Galperin M.Y."/>
            <person name="Jogler C."/>
        </authorList>
    </citation>
    <scope>NUCLEOTIDE SEQUENCE [LARGE SCALE GENOMIC DNA]</scope>
    <source>
        <strain evidence="3 4">Pan44</strain>
    </source>
</reference>
<organism evidence="3 4">
    <name type="scientific">Caulifigura coniformis</name>
    <dbReference type="NCBI Taxonomy" id="2527983"/>
    <lineage>
        <taxon>Bacteria</taxon>
        <taxon>Pseudomonadati</taxon>
        <taxon>Planctomycetota</taxon>
        <taxon>Planctomycetia</taxon>
        <taxon>Planctomycetales</taxon>
        <taxon>Planctomycetaceae</taxon>
        <taxon>Caulifigura</taxon>
    </lineage>
</organism>
<keyword evidence="2" id="KW-1133">Transmembrane helix</keyword>
<dbReference type="KEGG" id="ccos:Pan44_11490"/>